<accession>A0AAJ4XAP6</accession>
<dbReference type="RefSeq" id="WP_093095664.1">
    <property type="nucleotide sequence ID" value="NZ_LT906468.1"/>
</dbReference>
<feature type="transmembrane region" description="Helical" evidence="1">
    <location>
        <begin position="12"/>
        <end position="31"/>
    </location>
</feature>
<evidence type="ECO:0000313" key="2">
    <source>
        <dbReference type="EMBL" id="SNV48977.1"/>
    </source>
</evidence>
<keyword evidence="1" id="KW-1133">Transmembrane helix</keyword>
<proteinExistence type="predicted"/>
<reference evidence="2 3" key="1">
    <citation type="submission" date="2017-06" db="EMBL/GenBank/DDBJ databases">
        <authorList>
            <consortium name="Pathogen Informatics"/>
        </authorList>
    </citation>
    <scope>NUCLEOTIDE SEQUENCE [LARGE SCALE GENOMIC DNA]</scope>
    <source>
        <strain evidence="2 3">NCTC12149</strain>
    </source>
</reference>
<evidence type="ECO:0000313" key="3">
    <source>
        <dbReference type="Proteomes" id="UP000215355"/>
    </source>
</evidence>
<dbReference type="Proteomes" id="UP000215355">
    <property type="component" value="Chromosome 1"/>
</dbReference>
<dbReference type="KEGG" id="smiz:4412673_01657"/>
<keyword evidence="1" id="KW-0472">Membrane</keyword>
<protein>
    <submittedName>
        <fullName evidence="2">Uncharacterized protein</fullName>
    </submittedName>
</protein>
<organism evidence="2 3">
    <name type="scientific">Sphingobacterium mizutaii</name>
    <dbReference type="NCBI Taxonomy" id="1010"/>
    <lineage>
        <taxon>Bacteria</taxon>
        <taxon>Pseudomonadati</taxon>
        <taxon>Bacteroidota</taxon>
        <taxon>Sphingobacteriia</taxon>
        <taxon>Sphingobacteriales</taxon>
        <taxon>Sphingobacteriaceae</taxon>
        <taxon>Sphingobacterium</taxon>
    </lineage>
</organism>
<dbReference type="EMBL" id="LT906468">
    <property type="protein sequence ID" value="SNV48977.1"/>
    <property type="molecule type" value="Genomic_DNA"/>
</dbReference>
<evidence type="ECO:0000256" key="1">
    <source>
        <dbReference type="SAM" id="Phobius"/>
    </source>
</evidence>
<name>A0AAJ4XAP6_9SPHI</name>
<keyword evidence="1" id="KW-0812">Transmembrane</keyword>
<dbReference type="AlphaFoldDB" id="A0AAJ4XAP6"/>
<sequence>MRNKKKVQIWKISIVILSTLVLLLLVGSYFVSHKLKPLLGKRLEDTIAEYSKGLYSIKYSDLDLNIAGGNLSLKDVRLVHDSIIYKNLDISKKAPNTRFQGRTNSLRVSGLNLWDIFVKKRIQISSIELDSLKCKAILRSRSYNMDKSEKNLYDRIKNRFKSIALDEFRVNSIDLEFVNLNNEKSNSITVNGANLTVTKFLLDEQSLKDSMRILYAKDIAIHIPEFTTDLKRAPYKFRIEDFRFSSQDGMMNIGNLALQPTLNLENFAKQDKLNKPRIDMKIDSIHISGVNSQKLLLGKIFEADSMHVKGGLFELAKDKRYQKENVSKIGQSPAQQLLEVGVPISIKGVKVSHIDLSYAQISDKYFREGKIDFKNISGTFQNVSNVGSVLRKNRNMNADLQGSVYGQGQLKVQFSFDMLSDIGNYSYAGKLSAMKVSGYNRILEPLLNIRLTEGNLKAITFDMEGNDTKNWGEFIFEYDHLKVELLKDPGKGRGKKGILSFIANKFFINDSNPDANGKLHVAQVDYDRNPNHPFFKVVWKSLLQGIIECTGTDSKYFPGI</sequence>
<gene>
    <name evidence="2" type="ORF">SAMEA4412673_01657</name>
</gene>